<proteinExistence type="predicted"/>
<accession>A0A084AEV3</accession>
<feature type="region of interest" description="Disordered" evidence="1">
    <location>
        <begin position="93"/>
        <end position="113"/>
    </location>
</feature>
<dbReference type="HOGENOM" id="CLU_1310811_0_0_1"/>
<evidence type="ECO:0000313" key="2">
    <source>
        <dbReference type="EMBL" id="KEY63832.1"/>
    </source>
</evidence>
<evidence type="ECO:0000313" key="3">
    <source>
        <dbReference type="Proteomes" id="UP000028045"/>
    </source>
</evidence>
<keyword evidence="3" id="KW-1185">Reference proteome</keyword>
<dbReference type="EMBL" id="KL649656">
    <property type="protein sequence ID" value="KEY63832.1"/>
    <property type="molecule type" value="Genomic_DNA"/>
</dbReference>
<organism evidence="2 3">
    <name type="scientific">Stachybotrys chartarum (strain CBS 109288 / IBT 7711)</name>
    <name type="common">Toxic black mold</name>
    <name type="synonym">Stilbospora chartarum</name>
    <dbReference type="NCBI Taxonomy" id="1280523"/>
    <lineage>
        <taxon>Eukaryota</taxon>
        <taxon>Fungi</taxon>
        <taxon>Dikarya</taxon>
        <taxon>Ascomycota</taxon>
        <taxon>Pezizomycotina</taxon>
        <taxon>Sordariomycetes</taxon>
        <taxon>Hypocreomycetidae</taxon>
        <taxon>Hypocreales</taxon>
        <taxon>Stachybotryaceae</taxon>
        <taxon>Stachybotrys</taxon>
    </lineage>
</organism>
<gene>
    <name evidence="2" type="ORF">S7711_11487</name>
</gene>
<name>A0A084AEV3_STACB</name>
<evidence type="ECO:0000256" key="1">
    <source>
        <dbReference type="SAM" id="MobiDB-lite"/>
    </source>
</evidence>
<dbReference type="AlphaFoldDB" id="A0A084AEV3"/>
<protein>
    <submittedName>
        <fullName evidence="2">Uncharacterized protein</fullName>
    </submittedName>
</protein>
<dbReference type="Proteomes" id="UP000028045">
    <property type="component" value="Unassembled WGS sequence"/>
</dbReference>
<reference evidence="2 3" key="1">
    <citation type="journal article" date="2014" name="BMC Genomics">
        <title>Comparative genome sequencing reveals chemotype-specific gene clusters in the toxigenic black mold Stachybotrys.</title>
        <authorList>
            <person name="Semeiks J."/>
            <person name="Borek D."/>
            <person name="Otwinowski Z."/>
            <person name="Grishin N.V."/>
        </authorList>
    </citation>
    <scope>NUCLEOTIDE SEQUENCE [LARGE SCALE GENOMIC DNA]</scope>
    <source>
        <strain evidence="3">CBS 109288 / IBT 7711</strain>
    </source>
</reference>
<sequence length="210" mass="22745">MSLEISTAPGTAEPPPKRLTDLVAEFPAPLPLWTPACVFAILLITTSHLLRGLDRPSRGRFTTHDVFASTQCYGNGVNKSAEQQQQHVQAALDQCPRSRPELSTSPELDGTSLRASASHIAMHTRELPGSGMRTGYLDRTYSPDHSRDSCASTYLLTQAHGGDATVLGHAARGQTYLSLEQMPRPRVNLPLIIALNTFAEHASTVVPAKH</sequence>